<dbReference type="SUPFAM" id="SSF46785">
    <property type="entry name" value="Winged helix' DNA-binding domain"/>
    <property type="match status" value="1"/>
</dbReference>
<feature type="domain" description="Winged helix DNA-binding" evidence="1">
    <location>
        <begin position="1"/>
        <end position="75"/>
    </location>
</feature>
<dbReference type="STRING" id="168276.SAMN05444580_103433"/>
<dbReference type="AlphaFoldDB" id="A0A1G6T810"/>
<evidence type="ECO:0000313" key="2">
    <source>
        <dbReference type="EMBL" id="SDD25252.1"/>
    </source>
</evidence>
<keyword evidence="3" id="KW-1185">Reference proteome</keyword>
<sequence length="88" mass="9762">MTTLCDGMEVEFSYLRTTLGLTDGNLGRHLELLAQRGYISMRKTYNGRRQRSWIQLTPVGEAALAAEARVLRSILATIDGVNHAESVP</sequence>
<reference evidence="2 3" key="1">
    <citation type="submission" date="2016-10" db="EMBL/GenBank/DDBJ databases">
        <authorList>
            <person name="de Groot N.N."/>
        </authorList>
    </citation>
    <scope>NUCLEOTIDE SEQUENCE [LARGE SCALE GENOMIC DNA]</scope>
    <source>
        <strain evidence="2 3">JCM 11308</strain>
    </source>
</reference>
<dbReference type="InterPro" id="IPR036390">
    <property type="entry name" value="WH_DNA-bd_sf"/>
</dbReference>
<accession>A0A1G6T810</accession>
<dbReference type="EMBL" id="FNAB01000003">
    <property type="protein sequence ID" value="SDD25252.1"/>
    <property type="molecule type" value="Genomic_DNA"/>
</dbReference>
<dbReference type="PANTHER" id="PTHR37318">
    <property type="entry name" value="BSL7504 PROTEIN"/>
    <property type="match status" value="1"/>
</dbReference>
<organism evidence="2 3">
    <name type="scientific">Rhodococcus tukisamuensis</name>
    <dbReference type="NCBI Taxonomy" id="168276"/>
    <lineage>
        <taxon>Bacteria</taxon>
        <taxon>Bacillati</taxon>
        <taxon>Actinomycetota</taxon>
        <taxon>Actinomycetes</taxon>
        <taxon>Mycobacteriales</taxon>
        <taxon>Nocardiaceae</taxon>
        <taxon>Rhodococcus</taxon>
    </lineage>
</organism>
<dbReference type="GO" id="GO:0003677">
    <property type="term" value="F:DNA binding"/>
    <property type="evidence" value="ECO:0007669"/>
    <property type="project" value="UniProtKB-KW"/>
</dbReference>
<dbReference type="Pfam" id="PF13601">
    <property type="entry name" value="HTH_34"/>
    <property type="match status" value="1"/>
</dbReference>
<name>A0A1G6T810_9NOCA</name>
<dbReference type="Gene3D" id="1.10.10.10">
    <property type="entry name" value="Winged helix-like DNA-binding domain superfamily/Winged helix DNA-binding domain"/>
    <property type="match status" value="1"/>
</dbReference>
<dbReference type="InterPro" id="IPR027395">
    <property type="entry name" value="WH_DNA-bd_dom"/>
</dbReference>
<dbReference type="InterPro" id="IPR036388">
    <property type="entry name" value="WH-like_DNA-bd_sf"/>
</dbReference>
<evidence type="ECO:0000313" key="3">
    <source>
        <dbReference type="Proteomes" id="UP000199417"/>
    </source>
</evidence>
<dbReference type="PANTHER" id="PTHR37318:SF1">
    <property type="entry name" value="BSL7504 PROTEIN"/>
    <property type="match status" value="1"/>
</dbReference>
<protein>
    <submittedName>
        <fullName evidence="2">Winged helix DNA-binding domain-containing protein</fullName>
    </submittedName>
</protein>
<gene>
    <name evidence="2" type="ORF">SAMN05444580_103433</name>
</gene>
<dbReference type="Proteomes" id="UP000199417">
    <property type="component" value="Unassembled WGS sequence"/>
</dbReference>
<proteinExistence type="predicted"/>
<keyword evidence="2" id="KW-0238">DNA-binding</keyword>
<evidence type="ECO:0000259" key="1">
    <source>
        <dbReference type="Pfam" id="PF13601"/>
    </source>
</evidence>